<dbReference type="Proteomes" id="UP000009097">
    <property type="component" value="Unassembled WGS sequence"/>
</dbReference>
<protein>
    <submittedName>
        <fullName evidence="1">Uncharacterized protein</fullName>
    </submittedName>
</protein>
<proteinExistence type="predicted"/>
<name>A0A0J9VZS2_FUSO4</name>
<dbReference type="AlphaFoldDB" id="A0A0J9VZS2"/>
<reference evidence="1" key="1">
    <citation type="submission" date="2007-04" db="EMBL/GenBank/DDBJ databases">
        <authorList>
            <consortium name="The Broad Institute Genome Sequencing Platform"/>
            <person name="Birren B."/>
            <person name="Lander E."/>
            <person name="Galagan J."/>
            <person name="Nusbaum C."/>
            <person name="Devon K."/>
            <person name="Ma L.-J."/>
            <person name="Jaffe D."/>
            <person name="Butler J."/>
            <person name="Alvarez P."/>
            <person name="Gnerre S."/>
            <person name="Grabherr M."/>
            <person name="Kleber M."/>
            <person name="Mauceli E."/>
            <person name="Brockman W."/>
            <person name="MacCallum I.A."/>
            <person name="Young S."/>
            <person name="LaButti K."/>
            <person name="DeCaprio D."/>
            <person name="Crawford M."/>
            <person name="Koehrsen M."/>
            <person name="Engels R."/>
            <person name="Montgomery P."/>
            <person name="Pearson M."/>
            <person name="Howarth C."/>
            <person name="Larson L."/>
            <person name="White J."/>
            <person name="O'Leary S."/>
            <person name="Kodira C."/>
            <person name="Zeng Q."/>
            <person name="Yandava C."/>
            <person name="Alvarado L."/>
            <person name="Kistler C."/>
            <person name="Shim W.-B."/>
            <person name="Kang S."/>
            <person name="Woloshuk C."/>
        </authorList>
    </citation>
    <scope>NUCLEOTIDE SEQUENCE</scope>
    <source>
        <strain evidence="1">4287</strain>
    </source>
</reference>
<dbReference type="VEuPathDB" id="FungiDB:FOXG_14302"/>
<accession>A0A0J9VZS2</accession>
<reference evidence="1" key="2">
    <citation type="journal article" date="2010" name="Nature">
        <title>Comparative genomics reveals mobile pathogenicity chromosomes in Fusarium.</title>
        <authorList>
            <person name="Ma L.J."/>
            <person name="van der Does H.C."/>
            <person name="Borkovich K.A."/>
            <person name="Coleman J.J."/>
            <person name="Daboussi M.J."/>
            <person name="Di Pietro A."/>
            <person name="Dufresne M."/>
            <person name="Freitag M."/>
            <person name="Grabherr M."/>
            <person name="Henrissat B."/>
            <person name="Houterman P.M."/>
            <person name="Kang S."/>
            <person name="Shim W.B."/>
            <person name="Woloshuk C."/>
            <person name="Xie X."/>
            <person name="Xu J.R."/>
            <person name="Antoniw J."/>
            <person name="Baker S.E."/>
            <person name="Bluhm B.H."/>
            <person name="Breakspear A."/>
            <person name="Brown D.W."/>
            <person name="Butchko R.A."/>
            <person name="Chapman S."/>
            <person name="Coulson R."/>
            <person name="Coutinho P.M."/>
            <person name="Danchin E.G."/>
            <person name="Diener A."/>
            <person name="Gale L.R."/>
            <person name="Gardiner D.M."/>
            <person name="Goff S."/>
            <person name="Hammond-Kosack K.E."/>
            <person name="Hilburn K."/>
            <person name="Hua-Van A."/>
            <person name="Jonkers W."/>
            <person name="Kazan K."/>
            <person name="Kodira C.D."/>
            <person name="Koehrsen M."/>
            <person name="Kumar L."/>
            <person name="Lee Y.H."/>
            <person name="Li L."/>
            <person name="Manners J.M."/>
            <person name="Miranda-Saavedra D."/>
            <person name="Mukherjee M."/>
            <person name="Park G."/>
            <person name="Park J."/>
            <person name="Park S.Y."/>
            <person name="Proctor R.H."/>
            <person name="Regev A."/>
            <person name="Ruiz-Roldan M.C."/>
            <person name="Sain D."/>
            <person name="Sakthikumar S."/>
            <person name="Sykes S."/>
            <person name="Schwartz D.C."/>
            <person name="Turgeon B.G."/>
            <person name="Wapinski I."/>
            <person name="Yoder O."/>
            <person name="Young S."/>
            <person name="Zeng Q."/>
            <person name="Zhou S."/>
            <person name="Galagan J."/>
            <person name="Cuomo C.A."/>
            <person name="Kistler H.C."/>
            <person name="Rep M."/>
        </authorList>
    </citation>
    <scope>NUCLEOTIDE SEQUENCE [LARGE SCALE GENOMIC DNA]</scope>
    <source>
        <strain evidence="1">4287</strain>
    </source>
</reference>
<dbReference type="EMBL" id="DS231719">
    <property type="protein sequence ID" value="KNB16439.1"/>
    <property type="molecule type" value="Genomic_DNA"/>
</dbReference>
<dbReference type="KEGG" id="fox:FOXG_14302"/>
<evidence type="ECO:0000313" key="1">
    <source>
        <dbReference type="EMBL" id="KNB16439.1"/>
    </source>
</evidence>
<gene>
    <name evidence="1" type="ORF">FOXG_14302</name>
</gene>
<dbReference type="RefSeq" id="XP_018254484.1">
    <property type="nucleotide sequence ID" value="XM_018394369.1"/>
</dbReference>
<dbReference type="GeneID" id="28955473"/>
<organism evidence="1 2">
    <name type="scientific">Fusarium oxysporum f. sp. lycopersici (strain 4287 / CBS 123668 / FGSC 9935 / NRRL 34936)</name>
    <name type="common">Fusarium vascular wilt of tomato</name>
    <dbReference type="NCBI Taxonomy" id="426428"/>
    <lineage>
        <taxon>Eukaryota</taxon>
        <taxon>Fungi</taxon>
        <taxon>Dikarya</taxon>
        <taxon>Ascomycota</taxon>
        <taxon>Pezizomycotina</taxon>
        <taxon>Sordariomycetes</taxon>
        <taxon>Hypocreomycetidae</taxon>
        <taxon>Hypocreales</taxon>
        <taxon>Nectriaceae</taxon>
        <taxon>Fusarium</taxon>
        <taxon>Fusarium oxysporum species complex</taxon>
    </lineage>
</organism>
<sequence length="95" mass="10814">MEVLGWWQSDRSPGLSRWPLARSTNCGHEAGLSRPTVCLGSFHCWLGFETLPRPGFFHLASYPSRSRSRCRCARWRRICPSVGLIRALRRVDGIA</sequence>
<evidence type="ECO:0000313" key="2">
    <source>
        <dbReference type="Proteomes" id="UP000009097"/>
    </source>
</evidence>